<dbReference type="KEGG" id="tde:TDE_2230"/>
<protein>
    <submittedName>
        <fullName evidence="1">Uncharacterized protein</fullName>
    </submittedName>
</protein>
<dbReference type="EMBL" id="AE017226">
    <property type="protein sequence ID" value="AAS12749.1"/>
    <property type="molecule type" value="Genomic_DNA"/>
</dbReference>
<proteinExistence type="predicted"/>
<name>Q73KI8_TREDE</name>
<dbReference type="Proteomes" id="UP000008212">
    <property type="component" value="Chromosome"/>
</dbReference>
<gene>
    <name evidence="1" type="ordered locus">TDE_2230</name>
</gene>
<organism evidence="1 2">
    <name type="scientific">Treponema denticola (strain ATCC 35405 / DSM 14222 / CIP 103919 / JCM 8153 / KCTC 15104)</name>
    <dbReference type="NCBI Taxonomy" id="243275"/>
    <lineage>
        <taxon>Bacteria</taxon>
        <taxon>Pseudomonadati</taxon>
        <taxon>Spirochaetota</taxon>
        <taxon>Spirochaetia</taxon>
        <taxon>Spirochaetales</taxon>
        <taxon>Treponemataceae</taxon>
        <taxon>Treponema</taxon>
    </lineage>
</organism>
<keyword evidence="2" id="KW-1185">Reference proteome</keyword>
<accession>Q73KI8</accession>
<sequence>MSVLNNSNAVFSTVFFCSIKNLPFLNQKANKTNSILLGKGEEFVQQYFLPFQSRRKVETLHNNPQVCRIPKRGRQQFLTLYSNPNRELLYHIPRELTEKFVLFCEFHNLQKTYHTSQVLL</sequence>
<dbReference type="AlphaFoldDB" id="Q73KI8"/>
<evidence type="ECO:0000313" key="2">
    <source>
        <dbReference type="Proteomes" id="UP000008212"/>
    </source>
</evidence>
<reference evidence="1 2" key="1">
    <citation type="journal article" date="2004" name="Proc. Natl. Acad. Sci. U.S.A.">
        <title>Comparison of the genome of the oral pathogen Treponema denticola with other spirochete genomes.</title>
        <authorList>
            <person name="Seshadri R."/>
            <person name="Myers G.S."/>
            <person name="Tettelin H."/>
            <person name="Eisen J.A."/>
            <person name="Heidelberg J.F."/>
            <person name="Dodson R.J."/>
            <person name="Davidsen T.M."/>
            <person name="DeBoy R.T."/>
            <person name="Fouts D.E."/>
            <person name="Haft D.H."/>
            <person name="Selengut J."/>
            <person name="Ren Q."/>
            <person name="Brinkac L.M."/>
            <person name="Madupu R."/>
            <person name="Kolonay J."/>
            <person name="Durkin S.A."/>
            <person name="Daugherty S.C."/>
            <person name="Shetty J."/>
            <person name="Shvartsbeyn A."/>
            <person name="Gebregeorgis E."/>
            <person name="Geer K."/>
            <person name="Tsegaye G."/>
            <person name="Malek J."/>
            <person name="Ayodeji B."/>
            <person name="Shatsman S."/>
            <person name="McLeod M.P."/>
            <person name="Smajs D."/>
            <person name="Howell J.K."/>
            <person name="Pal S."/>
            <person name="Amin A."/>
            <person name="Vashisth P."/>
            <person name="McNeill T.Z."/>
            <person name="Xiang Q."/>
            <person name="Sodergren E."/>
            <person name="Baca E."/>
            <person name="Weinstock G.M."/>
            <person name="Norris S.J."/>
            <person name="Fraser C.M."/>
            <person name="Paulsen I.T."/>
        </authorList>
    </citation>
    <scope>NUCLEOTIDE SEQUENCE [LARGE SCALE GENOMIC DNA]</scope>
    <source>
        <strain evidence="2">ATCC 35405 / DSM 14222 / CIP 103919 / JCM 8153 / KCTC 15104</strain>
    </source>
</reference>
<evidence type="ECO:0000313" key="1">
    <source>
        <dbReference type="EMBL" id="AAS12749.1"/>
    </source>
</evidence>
<dbReference type="STRING" id="243275.TDE_2230"/>
<dbReference type="PaxDb" id="243275-TDE_2230"/>
<dbReference type="HOGENOM" id="CLU_2048685_0_0_12"/>